<dbReference type="STRING" id="336988.NT96_02285"/>
<keyword evidence="2" id="KW-0813">Transport</keyword>
<evidence type="ECO:0000256" key="6">
    <source>
        <dbReference type="SAM" id="Phobius"/>
    </source>
</evidence>
<feature type="transmembrane region" description="Helical" evidence="6">
    <location>
        <begin position="284"/>
        <end position="304"/>
    </location>
</feature>
<feature type="transmembrane region" description="Helical" evidence="6">
    <location>
        <begin position="403"/>
        <end position="424"/>
    </location>
</feature>
<dbReference type="PANTHER" id="PTHR23519:SF1">
    <property type="entry name" value="AUTOPHAGY-RELATED PROTEIN 22"/>
    <property type="match status" value="1"/>
</dbReference>
<feature type="transmembrane region" description="Helical" evidence="6">
    <location>
        <begin position="316"/>
        <end position="334"/>
    </location>
</feature>
<evidence type="ECO:0000256" key="5">
    <source>
        <dbReference type="ARBA" id="ARBA00023136"/>
    </source>
</evidence>
<dbReference type="InterPro" id="IPR050495">
    <property type="entry name" value="ATG22/LtaA_families"/>
</dbReference>
<feature type="transmembrane region" description="Helical" evidence="6">
    <location>
        <begin position="251"/>
        <end position="272"/>
    </location>
</feature>
<keyword evidence="4 6" id="KW-1133">Transmembrane helix</keyword>
<reference evidence="8 9" key="1">
    <citation type="journal article" date="2012" name="PLoS ONE">
        <title>Functional divergence in the genus oenococcus as predicted by genome sequencing of the newly-described species, Oenococcus kitaharae.</title>
        <authorList>
            <person name="Borneman A.R."/>
            <person name="McCarthy J.M."/>
            <person name="Chambers P.J."/>
            <person name="Bartowsky E.J."/>
        </authorList>
    </citation>
    <scope>NUCLEOTIDE SEQUENCE [LARGE SCALE GENOMIC DNA]</scope>
    <source>
        <strain evidence="9">DSM17330</strain>
    </source>
</reference>
<dbReference type="InterPro" id="IPR024671">
    <property type="entry name" value="Atg22-like"/>
</dbReference>
<feature type="domain" description="Major facilitator superfamily (MFS) profile" evidence="7">
    <location>
        <begin position="250"/>
        <end position="431"/>
    </location>
</feature>
<dbReference type="AlphaFoldDB" id="G9WGH5"/>
<dbReference type="Proteomes" id="UP000004959">
    <property type="component" value="Chromosome"/>
</dbReference>
<feature type="transmembrane region" description="Helical" evidence="6">
    <location>
        <begin position="28"/>
        <end position="51"/>
    </location>
</feature>
<dbReference type="EMBL" id="AFVZ01000001">
    <property type="protein sequence ID" value="EHN59802.1"/>
    <property type="molecule type" value="Genomic_DNA"/>
</dbReference>
<evidence type="ECO:0000256" key="1">
    <source>
        <dbReference type="ARBA" id="ARBA00004651"/>
    </source>
</evidence>
<accession>G9WGH5</accession>
<feature type="transmembrane region" description="Helical" evidence="6">
    <location>
        <begin position="165"/>
        <end position="188"/>
    </location>
</feature>
<organism evidence="8 9">
    <name type="scientific">Oenococcus kitaharae DSM 17330</name>
    <dbReference type="NCBI Taxonomy" id="1045004"/>
    <lineage>
        <taxon>Bacteria</taxon>
        <taxon>Bacillati</taxon>
        <taxon>Bacillota</taxon>
        <taxon>Bacilli</taxon>
        <taxon>Lactobacillales</taxon>
        <taxon>Lactobacillaceae</taxon>
        <taxon>Oenococcus</taxon>
    </lineage>
</organism>
<evidence type="ECO:0000313" key="8">
    <source>
        <dbReference type="EMBL" id="EHN59802.1"/>
    </source>
</evidence>
<comment type="subcellular location">
    <subcellularLocation>
        <location evidence="1">Cell membrane</location>
        <topology evidence="1">Multi-pass membrane protein</topology>
    </subcellularLocation>
</comment>
<dbReference type="RefSeq" id="WP_007746962.1">
    <property type="nucleotide sequence ID" value="NZ_CM001398.1"/>
</dbReference>
<evidence type="ECO:0000313" key="9">
    <source>
        <dbReference type="Proteomes" id="UP000004959"/>
    </source>
</evidence>
<feature type="transmembrane region" description="Helical" evidence="6">
    <location>
        <begin position="100"/>
        <end position="118"/>
    </location>
</feature>
<comment type="caution">
    <text evidence="8">The sequence shown here is derived from an EMBL/GenBank/DDBJ whole genome shotgun (WGS) entry which is preliminary data.</text>
</comment>
<dbReference type="InterPro" id="IPR036259">
    <property type="entry name" value="MFS_trans_sf"/>
</dbReference>
<dbReference type="PROSITE" id="PS50850">
    <property type="entry name" value="MFS"/>
    <property type="match status" value="1"/>
</dbReference>
<dbReference type="Pfam" id="PF11700">
    <property type="entry name" value="ATG22"/>
    <property type="match status" value="1"/>
</dbReference>
<keyword evidence="3 6" id="KW-0812">Transmembrane</keyword>
<evidence type="ECO:0000256" key="3">
    <source>
        <dbReference type="ARBA" id="ARBA00022692"/>
    </source>
</evidence>
<dbReference type="eggNOG" id="COG2270">
    <property type="taxonomic scope" value="Bacteria"/>
</dbReference>
<feature type="transmembrane region" description="Helical" evidence="6">
    <location>
        <begin position="71"/>
        <end position="93"/>
    </location>
</feature>
<feature type="transmembrane region" description="Helical" evidence="6">
    <location>
        <begin position="374"/>
        <end position="397"/>
    </location>
</feature>
<dbReference type="SUPFAM" id="SSF103473">
    <property type="entry name" value="MFS general substrate transporter"/>
    <property type="match status" value="1"/>
</dbReference>
<evidence type="ECO:0000256" key="4">
    <source>
        <dbReference type="ARBA" id="ARBA00022989"/>
    </source>
</evidence>
<dbReference type="GO" id="GO:0005886">
    <property type="term" value="C:plasma membrane"/>
    <property type="evidence" value="ECO:0007669"/>
    <property type="project" value="UniProtKB-SubCell"/>
</dbReference>
<dbReference type="InterPro" id="IPR020846">
    <property type="entry name" value="MFS_dom"/>
</dbReference>
<proteinExistence type="predicted"/>
<keyword evidence="5 6" id="KW-0472">Membrane</keyword>
<feature type="transmembrane region" description="Helical" evidence="6">
    <location>
        <begin position="340"/>
        <end position="362"/>
    </location>
</feature>
<evidence type="ECO:0000259" key="7">
    <source>
        <dbReference type="PROSITE" id="PS50850"/>
    </source>
</evidence>
<dbReference type="Gene3D" id="1.20.1250.20">
    <property type="entry name" value="MFS general substrate transporter like domains"/>
    <property type="match status" value="2"/>
</dbReference>
<gene>
    <name evidence="8" type="ORF">OKIT_1728</name>
</gene>
<name>G9WGH5_9LACO</name>
<evidence type="ECO:0000256" key="2">
    <source>
        <dbReference type="ARBA" id="ARBA00022448"/>
    </source>
</evidence>
<sequence>MAEQSMTSSNKQDSAVQNRHLNKSEWSWILYDWANSSFGIIVVTAVLPIFLMSVGQNSGYSQASSAAFWSYANSFSTLLVAFSAPFLGALADFAGMKRKLFSSFTIIGIAATAALVLAGDRHFWLLLGIFVIANIGYSAGNIFYDSYLIDVTSNDRMDKVSSAGYGWGYMGGLVPFSVFYGMVVSGILKGNRAYYAAFLIAAIWWLVWTLPFWRNVKQRSSLPLPQHALRSAIAEISGTIKHFKEKEYRQLAIFLLAYFFYIDGVNTIFTVASPFGLAVGIQASQLLIVLLVVQLLAFPFSILYGYLGKRVGTKRMLIVGVCVYLLIVCYALFINSALEFWILAVLVGTSQGGIQALSRSYFGKLLPKEHASEFFGFFNIFGKFSAIIGPFLFGVAAQLSGHVQIGAFSMVILFLLGLILLVAVKENSEKA</sequence>
<dbReference type="PANTHER" id="PTHR23519">
    <property type="entry name" value="AUTOPHAGY-RELATED PROTEIN 22"/>
    <property type="match status" value="1"/>
</dbReference>
<keyword evidence="9" id="KW-1185">Reference proteome</keyword>
<dbReference type="PATRIC" id="fig|1045004.4.peg.1700"/>
<feature type="transmembrane region" description="Helical" evidence="6">
    <location>
        <begin position="124"/>
        <end position="144"/>
    </location>
</feature>
<dbReference type="HOGENOM" id="CLU_017518_3_0_9"/>
<protein>
    <submittedName>
        <fullName evidence="8">MDR-type permease</fullName>
    </submittedName>
</protein>
<feature type="transmembrane region" description="Helical" evidence="6">
    <location>
        <begin position="194"/>
        <end position="213"/>
    </location>
</feature>
<dbReference type="GO" id="GO:0022857">
    <property type="term" value="F:transmembrane transporter activity"/>
    <property type="evidence" value="ECO:0007669"/>
    <property type="project" value="InterPro"/>
</dbReference>